<sequence>MPCLILATAGCAALNQAQAPSLDTIAQAMPQQLAGFTLGETARRPGPSLSLDYATPNRGAVGSVLIFGGATPAPSDPAAPGIDRELTAAVAELSEAPQGRTGRRLAEQERVTLAEAGLRCAVLTGAFGRAPVVRHVCIGGAQGRFVKVQVTMAERRPAQADPTAFAAAALQAVRGAGAS</sequence>
<proteinExistence type="predicted"/>
<evidence type="ECO:0000313" key="2">
    <source>
        <dbReference type="Proteomes" id="UP001196565"/>
    </source>
</evidence>
<comment type="caution">
    <text evidence="1">The sequence shown here is derived from an EMBL/GenBank/DDBJ whole genome shotgun (WGS) entry which is preliminary data.</text>
</comment>
<dbReference type="EMBL" id="JAHYBZ010000001">
    <property type="protein sequence ID" value="MBW6396573.1"/>
    <property type="molecule type" value="Genomic_DNA"/>
</dbReference>
<reference evidence="1 2" key="1">
    <citation type="submission" date="2021-07" db="EMBL/GenBank/DDBJ databases">
        <authorList>
            <person name="So Y."/>
        </authorList>
    </citation>
    <scope>NUCLEOTIDE SEQUENCE [LARGE SCALE GENOMIC DNA]</scope>
    <source>
        <strain evidence="1 2">HJA6</strain>
    </source>
</reference>
<organism evidence="1 2">
    <name type="scientific">Roseomonas alba</name>
    <dbReference type="NCBI Taxonomy" id="2846776"/>
    <lineage>
        <taxon>Bacteria</taxon>
        <taxon>Pseudomonadati</taxon>
        <taxon>Pseudomonadota</taxon>
        <taxon>Alphaproteobacteria</taxon>
        <taxon>Acetobacterales</taxon>
        <taxon>Roseomonadaceae</taxon>
        <taxon>Roseomonas</taxon>
    </lineage>
</organism>
<evidence type="ECO:0008006" key="3">
    <source>
        <dbReference type="Google" id="ProtNLM"/>
    </source>
</evidence>
<dbReference type="Proteomes" id="UP001196565">
    <property type="component" value="Unassembled WGS sequence"/>
</dbReference>
<protein>
    <recommendedName>
        <fullName evidence="3">Lipoprotein</fullName>
    </recommendedName>
</protein>
<gene>
    <name evidence="1" type="ORF">KPL78_01885</name>
</gene>
<accession>A0ABS7A2R1</accession>
<keyword evidence="2" id="KW-1185">Reference proteome</keyword>
<name>A0ABS7A2R1_9PROT</name>
<evidence type="ECO:0000313" key="1">
    <source>
        <dbReference type="EMBL" id="MBW6396573.1"/>
    </source>
</evidence>
<dbReference type="RefSeq" id="WP_219760964.1">
    <property type="nucleotide sequence ID" value="NZ_JAHYBZ010000001.1"/>
</dbReference>